<keyword evidence="2" id="KW-1185">Reference proteome</keyword>
<dbReference type="RefSeq" id="WP_277528537.1">
    <property type="nucleotide sequence ID" value="NZ_JAPDIA010000001.1"/>
</dbReference>
<reference evidence="1" key="1">
    <citation type="submission" date="2022-10" db="EMBL/GenBank/DDBJ databases">
        <title>Comparative genomic analysis of Cohnella hashimotonis sp. nov., isolated from the International Space Station.</title>
        <authorList>
            <person name="Simpson A."/>
            <person name="Venkateswaran K."/>
        </authorList>
    </citation>
    <scope>NUCLEOTIDE SEQUENCE</scope>
    <source>
        <strain evidence="1">DSM 28161</strain>
    </source>
</reference>
<comment type="caution">
    <text evidence="1">The sequence shown here is derived from an EMBL/GenBank/DDBJ whole genome shotgun (WGS) entry which is preliminary data.</text>
</comment>
<dbReference type="AlphaFoldDB" id="A0A9X4KP84"/>
<gene>
    <name evidence="1" type="ORF">OMP40_01345</name>
</gene>
<sequence>MKLASFLVDGQERFGFLMLHPITGDELLVEPGKAETDMIHFAVAKTSGYQFSVPRFLSPEALAFDDEGVSGAWRRRNGHAWKAGFLHRKIC</sequence>
<evidence type="ECO:0000313" key="2">
    <source>
        <dbReference type="Proteomes" id="UP001153404"/>
    </source>
</evidence>
<name>A0A9X4KP84_9BACL</name>
<accession>A0A9X4KP84</accession>
<evidence type="ECO:0000313" key="1">
    <source>
        <dbReference type="EMBL" id="MDG0808205.1"/>
    </source>
</evidence>
<protein>
    <submittedName>
        <fullName evidence="1">Uncharacterized protein</fullName>
    </submittedName>
</protein>
<organism evidence="1 2">
    <name type="scientific">Cohnella rhizosphaerae</name>
    <dbReference type="NCBI Taxonomy" id="1457232"/>
    <lineage>
        <taxon>Bacteria</taxon>
        <taxon>Bacillati</taxon>
        <taxon>Bacillota</taxon>
        <taxon>Bacilli</taxon>
        <taxon>Bacillales</taxon>
        <taxon>Paenibacillaceae</taxon>
        <taxon>Cohnella</taxon>
    </lineage>
</organism>
<proteinExistence type="predicted"/>
<dbReference type="EMBL" id="JAPDIA010000001">
    <property type="protein sequence ID" value="MDG0808205.1"/>
    <property type="molecule type" value="Genomic_DNA"/>
</dbReference>
<dbReference type="Proteomes" id="UP001153404">
    <property type="component" value="Unassembled WGS sequence"/>
</dbReference>